<dbReference type="AlphaFoldDB" id="A0A9D3YFQ2"/>
<keyword evidence="2" id="KW-1185">Reference proteome</keyword>
<organism evidence="1 2">
    <name type="scientific">Dreissena polymorpha</name>
    <name type="common">Zebra mussel</name>
    <name type="synonym">Mytilus polymorpha</name>
    <dbReference type="NCBI Taxonomy" id="45954"/>
    <lineage>
        <taxon>Eukaryota</taxon>
        <taxon>Metazoa</taxon>
        <taxon>Spiralia</taxon>
        <taxon>Lophotrochozoa</taxon>
        <taxon>Mollusca</taxon>
        <taxon>Bivalvia</taxon>
        <taxon>Autobranchia</taxon>
        <taxon>Heteroconchia</taxon>
        <taxon>Euheterodonta</taxon>
        <taxon>Imparidentia</taxon>
        <taxon>Neoheterodontei</taxon>
        <taxon>Myida</taxon>
        <taxon>Dreissenoidea</taxon>
        <taxon>Dreissenidae</taxon>
        <taxon>Dreissena</taxon>
    </lineage>
</organism>
<proteinExistence type="predicted"/>
<gene>
    <name evidence="1" type="ORF">DPMN_074617</name>
</gene>
<accession>A0A9D3YFQ2</accession>
<sequence>MELRGAGWSYCPSTTMYPPNQYVSTVSQNASYPSYDLPPIYSKSGLTSVREIEQPEEQHICG</sequence>
<name>A0A9D3YFQ2_DREPO</name>
<dbReference type="Proteomes" id="UP000828390">
    <property type="component" value="Unassembled WGS sequence"/>
</dbReference>
<reference evidence="1" key="1">
    <citation type="journal article" date="2019" name="bioRxiv">
        <title>The Genome of the Zebra Mussel, Dreissena polymorpha: A Resource for Invasive Species Research.</title>
        <authorList>
            <person name="McCartney M.A."/>
            <person name="Auch B."/>
            <person name="Kono T."/>
            <person name="Mallez S."/>
            <person name="Zhang Y."/>
            <person name="Obille A."/>
            <person name="Becker A."/>
            <person name="Abrahante J.E."/>
            <person name="Garbe J."/>
            <person name="Badalamenti J.P."/>
            <person name="Herman A."/>
            <person name="Mangelson H."/>
            <person name="Liachko I."/>
            <person name="Sullivan S."/>
            <person name="Sone E.D."/>
            <person name="Koren S."/>
            <person name="Silverstein K.A.T."/>
            <person name="Beckman K.B."/>
            <person name="Gohl D.M."/>
        </authorList>
    </citation>
    <scope>NUCLEOTIDE SEQUENCE</scope>
    <source>
        <strain evidence="1">Duluth1</strain>
        <tissue evidence="1">Whole animal</tissue>
    </source>
</reference>
<protein>
    <submittedName>
        <fullName evidence="1">Uncharacterized protein</fullName>
    </submittedName>
</protein>
<reference evidence="1" key="2">
    <citation type="submission" date="2020-11" db="EMBL/GenBank/DDBJ databases">
        <authorList>
            <person name="McCartney M.A."/>
            <person name="Auch B."/>
            <person name="Kono T."/>
            <person name="Mallez S."/>
            <person name="Becker A."/>
            <person name="Gohl D.M."/>
            <person name="Silverstein K.A.T."/>
            <person name="Koren S."/>
            <person name="Bechman K.B."/>
            <person name="Herman A."/>
            <person name="Abrahante J.E."/>
            <person name="Garbe J."/>
        </authorList>
    </citation>
    <scope>NUCLEOTIDE SEQUENCE</scope>
    <source>
        <strain evidence="1">Duluth1</strain>
        <tissue evidence="1">Whole animal</tissue>
    </source>
</reference>
<evidence type="ECO:0000313" key="1">
    <source>
        <dbReference type="EMBL" id="KAH3699657.1"/>
    </source>
</evidence>
<dbReference type="EMBL" id="JAIWYP010000015">
    <property type="protein sequence ID" value="KAH3699657.1"/>
    <property type="molecule type" value="Genomic_DNA"/>
</dbReference>
<comment type="caution">
    <text evidence="1">The sequence shown here is derived from an EMBL/GenBank/DDBJ whole genome shotgun (WGS) entry which is preliminary data.</text>
</comment>
<evidence type="ECO:0000313" key="2">
    <source>
        <dbReference type="Proteomes" id="UP000828390"/>
    </source>
</evidence>